<keyword evidence="1" id="KW-0175">Coiled coil</keyword>
<keyword evidence="3" id="KW-1133">Transmembrane helix</keyword>
<evidence type="ECO:0008006" key="6">
    <source>
        <dbReference type="Google" id="ProtNLM"/>
    </source>
</evidence>
<feature type="region of interest" description="Disordered" evidence="2">
    <location>
        <begin position="349"/>
        <end position="372"/>
    </location>
</feature>
<evidence type="ECO:0000256" key="3">
    <source>
        <dbReference type="SAM" id="Phobius"/>
    </source>
</evidence>
<dbReference type="Pfam" id="PF13715">
    <property type="entry name" value="CarbopepD_reg_2"/>
    <property type="match status" value="1"/>
</dbReference>
<accession>A0A5B8URD9</accession>
<dbReference type="RefSeq" id="WP_147029853.1">
    <property type="nucleotide sequence ID" value="NZ_CP042436.1"/>
</dbReference>
<feature type="compositionally biased region" description="Basic and acidic residues" evidence="2">
    <location>
        <begin position="349"/>
        <end position="370"/>
    </location>
</feature>
<evidence type="ECO:0000313" key="4">
    <source>
        <dbReference type="EMBL" id="QEC61275.1"/>
    </source>
</evidence>
<evidence type="ECO:0000256" key="1">
    <source>
        <dbReference type="SAM" id="Coils"/>
    </source>
</evidence>
<feature type="transmembrane region" description="Helical" evidence="3">
    <location>
        <begin position="75"/>
        <end position="94"/>
    </location>
</feature>
<gene>
    <name evidence="4" type="ORF">FRZ54_01315</name>
</gene>
<dbReference type="InterPro" id="IPR008969">
    <property type="entry name" value="CarboxyPept-like_regulatory"/>
</dbReference>
<name>A0A5B8URD9_9SPHI</name>
<reference evidence="4 5" key="1">
    <citation type="journal article" date="2017" name="Curr. Microbiol.">
        <title>Mucilaginibacter ginsenosidivorans sp. nov., Isolated from Soil of Ginseng Field.</title>
        <authorList>
            <person name="Kim M.M."/>
            <person name="Siddiqi M.Z."/>
            <person name="Im W.T."/>
        </authorList>
    </citation>
    <scope>NUCLEOTIDE SEQUENCE [LARGE SCALE GENOMIC DNA]</scope>
    <source>
        <strain evidence="4 5">Gsoil 3017</strain>
    </source>
</reference>
<dbReference type="KEGG" id="mgin:FRZ54_01315"/>
<feature type="coiled-coil region" evidence="1">
    <location>
        <begin position="41"/>
        <end position="68"/>
    </location>
</feature>
<sequence>MSKHKDDISQIRKYLDGQLDARAMHQLERGALDDPFLADALEGYEAAGRDQKNNMAELEQRLQDRTDKKVRPMWIPLWAAASVLIIIGVGIWLATKDEPAKKNVIAEAIKPKKEEKQAVRAAPAPATSPYIADTLKPAENESIAKNQPPVFAAPAIATDKDVSVKTGKSKQVIAAAVKTDTSLFVKKKPAAAESEGYANMPAPAAADIKLNEPKASLNEVVVQSQKADAKYKNDVASVSAAKPNSKASPETLLTSKVEGLDIKPSNKSTLTGIITSAGGNGPLVGAIVKIAGSNFGAVTDANGRFVLHDVPEKRSLIVGYLGYDTKKVNLTGTGDSINVALTPAGSALKEEVTSNDKRNRNNTKSADDAHPSAGWKALNDYLDKNAVASDGQAGKVDLSLTVDGQGNLNNFKILKSLSAAADKKAVDLLITGPGWSGSADGQTHEVKLTVVFK</sequence>
<dbReference type="Gene3D" id="2.60.40.1120">
    <property type="entry name" value="Carboxypeptidase-like, regulatory domain"/>
    <property type="match status" value="1"/>
</dbReference>
<proteinExistence type="predicted"/>
<dbReference type="OrthoDB" id="1112758at2"/>
<dbReference type="SUPFAM" id="SSF49464">
    <property type="entry name" value="Carboxypeptidase regulatory domain-like"/>
    <property type="match status" value="1"/>
</dbReference>
<evidence type="ECO:0000313" key="5">
    <source>
        <dbReference type="Proteomes" id="UP000321479"/>
    </source>
</evidence>
<keyword evidence="3" id="KW-0472">Membrane</keyword>
<dbReference type="AlphaFoldDB" id="A0A5B8URD9"/>
<dbReference type="Proteomes" id="UP000321479">
    <property type="component" value="Chromosome"/>
</dbReference>
<keyword evidence="3" id="KW-0812">Transmembrane</keyword>
<organism evidence="4 5">
    <name type="scientific">Mucilaginibacter ginsenosidivorans</name>
    <dbReference type="NCBI Taxonomy" id="398053"/>
    <lineage>
        <taxon>Bacteria</taxon>
        <taxon>Pseudomonadati</taxon>
        <taxon>Bacteroidota</taxon>
        <taxon>Sphingobacteriia</taxon>
        <taxon>Sphingobacteriales</taxon>
        <taxon>Sphingobacteriaceae</taxon>
        <taxon>Mucilaginibacter</taxon>
    </lineage>
</organism>
<evidence type="ECO:0000256" key="2">
    <source>
        <dbReference type="SAM" id="MobiDB-lite"/>
    </source>
</evidence>
<dbReference type="EMBL" id="CP042436">
    <property type="protein sequence ID" value="QEC61275.1"/>
    <property type="molecule type" value="Genomic_DNA"/>
</dbReference>
<protein>
    <recommendedName>
        <fullName evidence="6">TonB C-terminal domain-containing protein</fullName>
    </recommendedName>
</protein>
<keyword evidence="5" id="KW-1185">Reference proteome</keyword>